<protein>
    <submittedName>
        <fullName evidence="2">DUF6763 family protein</fullName>
    </submittedName>
</protein>
<reference evidence="2 3" key="1">
    <citation type="journal article" date="2024" name="Microbiology">
        <title>Methylomarinum rosea sp. nov., a novel halophilic methanotrophic bacterium from the hypersaline Lake Elton.</title>
        <authorList>
            <person name="Suleimanov R.Z."/>
            <person name="Oshkin I.Y."/>
            <person name="Danilova O.V."/>
            <person name="Suzina N.E."/>
            <person name="Dedysh S.N."/>
        </authorList>
    </citation>
    <scope>NUCLEOTIDE SEQUENCE [LARGE SCALE GENOMIC DNA]</scope>
    <source>
        <strain evidence="2 3">Ch1-1</strain>
    </source>
</reference>
<dbReference type="InterPro" id="IPR046651">
    <property type="entry name" value="DUF6763"/>
</dbReference>
<dbReference type="Proteomes" id="UP001225378">
    <property type="component" value="Chromosome"/>
</dbReference>
<dbReference type="Pfam" id="PF20549">
    <property type="entry name" value="DUF6763"/>
    <property type="match status" value="1"/>
</dbReference>
<dbReference type="EMBL" id="CP157743">
    <property type="protein sequence ID" value="XBS20899.1"/>
    <property type="molecule type" value="Genomic_DNA"/>
</dbReference>
<evidence type="ECO:0000256" key="1">
    <source>
        <dbReference type="SAM" id="MobiDB-lite"/>
    </source>
</evidence>
<dbReference type="AlphaFoldDB" id="A0AAU7NV75"/>
<organism evidence="2 3">
    <name type="scientific">Methylomarinum roseum</name>
    <dbReference type="NCBI Taxonomy" id="3067653"/>
    <lineage>
        <taxon>Bacteria</taxon>
        <taxon>Pseudomonadati</taxon>
        <taxon>Pseudomonadota</taxon>
        <taxon>Gammaproteobacteria</taxon>
        <taxon>Methylococcales</taxon>
        <taxon>Methylococcaceae</taxon>
        <taxon>Methylomarinum</taxon>
    </lineage>
</organism>
<dbReference type="KEGG" id="mech:Q9L42_001905"/>
<name>A0AAU7NV75_9GAMM</name>
<dbReference type="RefSeq" id="WP_305910113.1">
    <property type="nucleotide sequence ID" value="NZ_CP157743.1"/>
</dbReference>
<sequence length="100" mass="11666">MTTITDPVIGRWYKDVENNLTFTVVAIEEDSDLIEVQYLDGDIGEYDNETWYNSTFDYIEEPEDWSAPYGEIERDDLGYSDTDNHNSPGQEDIDLSDYYD</sequence>
<gene>
    <name evidence="2" type="ORF">Q9L42_001905</name>
</gene>
<feature type="compositionally biased region" description="Acidic residues" evidence="1">
    <location>
        <begin position="91"/>
        <end position="100"/>
    </location>
</feature>
<proteinExistence type="predicted"/>
<evidence type="ECO:0000313" key="3">
    <source>
        <dbReference type="Proteomes" id="UP001225378"/>
    </source>
</evidence>
<feature type="region of interest" description="Disordered" evidence="1">
    <location>
        <begin position="62"/>
        <end position="100"/>
    </location>
</feature>
<accession>A0AAU7NV75</accession>
<evidence type="ECO:0000313" key="2">
    <source>
        <dbReference type="EMBL" id="XBS20899.1"/>
    </source>
</evidence>
<keyword evidence="3" id="KW-1185">Reference proteome</keyword>